<accession>A0A1J4TS33</accession>
<sequence length="240" mass="27335">MKENKKIQELKKELSFLYEVARSVHSLEIDELLKEIVKIVSKVTKADSCLVYTLDPKKKELVLRASKNPHTDLMQKIKMRIGEGITGWVAKEKKPVAISIGASSDTRFKYFRSLPEDRFEAFLSVPIINRNGVCGVINVQHKHRHVHSQMEINLLSAIGKLVGGAVENALLIEESLALREALELRKLIEKAKGILMKIRKISEEEAYRIIQKESMDNRKSLKEVAEAIILARRLSLDKNK</sequence>
<dbReference type="AlphaFoldDB" id="A0A1J4TS33"/>
<dbReference type="InterPro" id="IPR003018">
    <property type="entry name" value="GAF"/>
</dbReference>
<proteinExistence type="predicted"/>
<dbReference type="Pfam" id="PF03861">
    <property type="entry name" value="ANTAR"/>
    <property type="match status" value="1"/>
</dbReference>
<comment type="caution">
    <text evidence="4">The sequence shown here is derived from an EMBL/GenBank/DDBJ whole genome shotgun (WGS) entry which is preliminary data.</text>
</comment>
<dbReference type="PROSITE" id="PS50921">
    <property type="entry name" value="ANTAR"/>
    <property type="match status" value="1"/>
</dbReference>
<dbReference type="Gene3D" id="1.10.10.10">
    <property type="entry name" value="Winged helix-like DNA-binding domain superfamily/Winged helix DNA-binding domain"/>
    <property type="match status" value="1"/>
</dbReference>
<name>A0A1J4TS33_9BACT</name>
<dbReference type="Pfam" id="PF01590">
    <property type="entry name" value="GAF"/>
    <property type="match status" value="1"/>
</dbReference>
<evidence type="ECO:0000259" key="3">
    <source>
        <dbReference type="PROSITE" id="PS50921"/>
    </source>
</evidence>
<dbReference type="EMBL" id="MNUY01000028">
    <property type="protein sequence ID" value="OIO14674.1"/>
    <property type="molecule type" value="Genomic_DNA"/>
</dbReference>
<dbReference type="GO" id="GO:0003723">
    <property type="term" value="F:RNA binding"/>
    <property type="evidence" value="ECO:0007669"/>
    <property type="project" value="InterPro"/>
</dbReference>
<dbReference type="InterPro" id="IPR036388">
    <property type="entry name" value="WH-like_DNA-bd_sf"/>
</dbReference>
<dbReference type="SMART" id="SM01012">
    <property type="entry name" value="ANTAR"/>
    <property type="match status" value="1"/>
</dbReference>
<evidence type="ECO:0000256" key="2">
    <source>
        <dbReference type="ARBA" id="ARBA00023163"/>
    </source>
</evidence>
<dbReference type="InterPro" id="IPR005561">
    <property type="entry name" value="ANTAR"/>
</dbReference>
<keyword evidence="2" id="KW-0804">Transcription</keyword>
<organism evidence="4 5">
    <name type="scientific">Candidatus Gottesmanbacteria bacterium CG1_02_37_22</name>
    <dbReference type="NCBI Taxonomy" id="1805209"/>
    <lineage>
        <taxon>Bacteria</taxon>
        <taxon>Candidatus Gottesmaniibacteriota</taxon>
    </lineage>
</organism>
<evidence type="ECO:0000313" key="5">
    <source>
        <dbReference type="Proteomes" id="UP000183120"/>
    </source>
</evidence>
<dbReference type="Proteomes" id="UP000183120">
    <property type="component" value="Unassembled WGS sequence"/>
</dbReference>
<evidence type="ECO:0000313" key="4">
    <source>
        <dbReference type="EMBL" id="OIO14674.1"/>
    </source>
</evidence>
<evidence type="ECO:0000256" key="1">
    <source>
        <dbReference type="ARBA" id="ARBA00023015"/>
    </source>
</evidence>
<reference evidence="4 5" key="1">
    <citation type="journal article" date="2016" name="Environ. Microbiol.">
        <title>Genomic resolution of a cold subsurface aquifer community provides metabolic insights for novel microbes adapted to high CO concentrations.</title>
        <authorList>
            <person name="Probst A.J."/>
            <person name="Castelle C.J."/>
            <person name="Singh A."/>
            <person name="Brown C.T."/>
            <person name="Anantharaman K."/>
            <person name="Sharon I."/>
            <person name="Hug L.A."/>
            <person name="Burstein D."/>
            <person name="Emerson J.B."/>
            <person name="Thomas B.C."/>
            <person name="Banfield J.F."/>
        </authorList>
    </citation>
    <scope>NUCLEOTIDE SEQUENCE [LARGE SCALE GENOMIC DNA]</scope>
    <source>
        <strain evidence="4">CG1_02_37_22</strain>
    </source>
</reference>
<dbReference type="STRING" id="1805209.AUJ73_01840"/>
<protein>
    <recommendedName>
        <fullName evidence="3">ANTAR domain-containing protein</fullName>
    </recommendedName>
</protein>
<dbReference type="InterPro" id="IPR029016">
    <property type="entry name" value="GAF-like_dom_sf"/>
</dbReference>
<dbReference type="SUPFAM" id="SSF55781">
    <property type="entry name" value="GAF domain-like"/>
    <property type="match status" value="1"/>
</dbReference>
<feature type="domain" description="ANTAR" evidence="3">
    <location>
        <begin position="168"/>
        <end position="229"/>
    </location>
</feature>
<keyword evidence="1" id="KW-0805">Transcription regulation</keyword>
<gene>
    <name evidence="4" type="ORF">AUJ73_01840</name>
</gene>
<dbReference type="Gene3D" id="3.30.450.40">
    <property type="match status" value="1"/>
</dbReference>
<dbReference type="SMART" id="SM00065">
    <property type="entry name" value="GAF"/>
    <property type="match status" value="1"/>
</dbReference>